<evidence type="ECO:0000256" key="2">
    <source>
        <dbReference type="SAM" id="Phobius"/>
    </source>
</evidence>
<keyword evidence="2" id="KW-0472">Membrane</keyword>
<dbReference type="Gene3D" id="2.30.180.10">
    <property type="entry name" value="FAS1 domain"/>
    <property type="match status" value="2"/>
</dbReference>
<evidence type="ECO:0000313" key="5">
    <source>
        <dbReference type="EMBL" id="KIM98853.1"/>
    </source>
</evidence>
<gene>
    <name evidence="5" type="ORF">OIDMADRAFT_56033</name>
</gene>
<dbReference type="InParanoid" id="A0A0C3CIM8"/>
<proteinExistence type="predicted"/>
<evidence type="ECO:0000256" key="3">
    <source>
        <dbReference type="SAM" id="SignalP"/>
    </source>
</evidence>
<feature type="domain" description="FAS1" evidence="4">
    <location>
        <begin position="169"/>
        <end position="307"/>
    </location>
</feature>
<dbReference type="AlphaFoldDB" id="A0A0C3CIM8"/>
<dbReference type="PANTHER" id="PTHR10900:SF77">
    <property type="entry name" value="FI19380P1"/>
    <property type="match status" value="1"/>
</dbReference>
<dbReference type="OrthoDB" id="286301at2759"/>
<dbReference type="STRING" id="913774.A0A0C3CIM8"/>
<evidence type="ECO:0000313" key="6">
    <source>
        <dbReference type="Proteomes" id="UP000054321"/>
    </source>
</evidence>
<evidence type="ECO:0000256" key="1">
    <source>
        <dbReference type="SAM" id="MobiDB-lite"/>
    </source>
</evidence>
<evidence type="ECO:0000259" key="4">
    <source>
        <dbReference type="PROSITE" id="PS50213"/>
    </source>
</evidence>
<protein>
    <recommendedName>
        <fullName evidence="4">FAS1 domain-containing protein</fullName>
    </recommendedName>
</protein>
<sequence>MELFLFCVFTLIVHVSGQQSLMKVLSSNLDLSTLYQHVNASASLTSFFSSLNGVTLLAPSNAAFSSLLASRSGDALSDAELQELLQYHVLDGNFTTKSWSSTPQFVPTFLKDGKYTNVTGGQVVELVSNGQGNPQIFSWNKTVSTIITPDISCTNGMIHIVSDTLNVPLDMGTLLLTAQSKFNYFVAGLYEVGITSTASFDPVADQVNATDVTFFVPNSAVALETFTNITSNASNEANVLDILKYHIVVNDLVYSTGFKDGMQLTASTGKNISITVQNGNILVNQAEITTPDYIVSNGVVHIINGLLDDLFDEKETPTPTPTPSSPSTPSPSNVLHASNSLSSGAKAAIGVVISLLAIAAIVGGLLWYIKFRRRPTPSSPEAALTGSGNPPERKRSYVHHDDLRGNKVNRLLGQDLQLDPPLLSNDKFIKAQTAELDATPMVMMPVKSPSVKSPTIGDNTTIHEFPANLEIRAKTIDP</sequence>
<dbReference type="HOGENOM" id="CLU_031281_2_2_1"/>
<feature type="chain" id="PRO_5002162621" description="FAS1 domain-containing protein" evidence="3">
    <location>
        <begin position="18"/>
        <end position="478"/>
    </location>
</feature>
<name>A0A0C3CIM8_OIDMZ</name>
<feature type="signal peptide" evidence="3">
    <location>
        <begin position="1"/>
        <end position="17"/>
    </location>
</feature>
<dbReference type="GO" id="GO:0016236">
    <property type="term" value="P:macroautophagy"/>
    <property type="evidence" value="ECO:0007669"/>
    <property type="project" value="TreeGrafter"/>
</dbReference>
<dbReference type="Proteomes" id="UP000054321">
    <property type="component" value="Unassembled WGS sequence"/>
</dbReference>
<reference evidence="6" key="2">
    <citation type="submission" date="2015-01" db="EMBL/GenBank/DDBJ databases">
        <title>Evolutionary Origins and Diversification of the Mycorrhizal Mutualists.</title>
        <authorList>
            <consortium name="DOE Joint Genome Institute"/>
            <consortium name="Mycorrhizal Genomics Consortium"/>
            <person name="Kohler A."/>
            <person name="Kuo A."/>
            <person name="Nagy L.G."/>
            <person name="Floudas D."/>
            <person name="Copeland A."/>
            <person name="Barry K.W."/>
            <person name="Cichocki N."/>
            <person name="Veneault-Fourrey C."/>
            <person name="LaButti K."/>
            <person name="Lindquist E.A."/>
            <person name="Lipzen A."/>
            <person name="Lundell T."/>
            <person name="Morin E."/>
            <person name="Murat C."/>
            <person name="Riley R."/>
            <person name="Ohm R."/>
            <person name="Sun H."/>
            <person name="Tunlid A."/>
            <person name="Henrissat B."/>
            <person name="Grigoriev I.V."/>
            <person name="Hibbett D.S."/>
            <person name="Martin F."/>
        </authorList>
    </citation>
    <scope>NUCLEOTIDE SEQUENCE [LARGE SCALE GENOMIC DNA]</scope>
    <source>
        <strain evidence="6">Zn</strain>
    </source>
</reference>
<dbReference type="Pfam" id="PF02469">
    <property type="entry name" value="Fasciclin"/>
    <property type="match status" value="2"/>
</dbReference>
<accession>A0A0C3CIM8</accession>
<organism evidence="5 6">
    <name type="scientific">Oidiodendron maius (strain Zn)</name>
    <dbReference type="NCBI Taxonomy" id="913774"/>
    <lineage>
        <taxon>Eukaryota</taxon>
        <taxon>Fungi</taxon>
        <taxon>Dikarya</taxon>
        <taxon>Ascomycota</taxon>
        <taxon>Pezizomycotina</taxon>
        <taxon>Leotiomycetes</taxon>
        <taxon>Leotiomycetes incertae sedis</taxon>
        <taxon>Myxotrichaceae</taxon>
        <taxon>Oidiodendron</taxon>
    </lineage>
</organism>
<dbReference type="PANTHER" id="PTHR10900">
    <property type="entry name" value="PERIOSTIN-RELATED"/>
    <property type="match status" value="1"/>
</dbReference>
<dbReference type="GO" id="GO:0000329">
    <property type="term" value="C:fungal-type vacuole membrane"/>
    <property type="evidence" value="ECO:0007669"/>
    <property type="project" value="TreeGrafter"/>
</dbReference>
<reference evidence="5 6" key="1">
    <citation type="submission" date="2014-04" db="EMBL/GenBank/DDBJ databases">
        <authorList>
            <consortium name="DOE Joint Genome Institute"/>
            <person name="Kuo A."/>
            <person name="Martino E."/>
            <person name="Perotto S."/>
            <person name="Kohler A."/>
            <person name="Nagy L.G."/>
            <person name="Floudas D."/>
            <person name="Copeland A."/>
            <person name="Barry K.W."/>
            <person name="Cichocki N."/>
            <person name="Veneault-Fourrey C."/>
            <person name="LaButti K."/>
            <person name="Lindquist E.A."/>
            <person name="Lipzen A."/>
            <person name="Lundell T."/>
            <person name="Morin E."/>
            <person name="Murat C."/>
            <person name="Sun H."/>
            <person name="Tunlid A."/>
            <person name="Henrissat B."/>
            <person name="Grigoriev I.V."/>
            <person name="Hibbett D.S."/>
            <person name="Martin F."/>
            <person name="Nordberg H.P."/>
            <person name="Cantor M.N."/>
            <person name="Hua S.X."/>
        </authorList>
    </citation>
    <scope>NUCLEOTIDE SEQUENCE [LARGE SCALE GENOMIC DNA]</scope>
    <source>
        <strain evidence="5 6">Zn</strain>
    </source>
</reference>
<dbReference type="EMBL" id="KN832879">
    <property type="protein sequence ID" value="KIM98853.1"/>
    <property type="molecule type" value="Genomic_DNA"/>
</dbReference>
<keyword evidence="2" id="KW-0812">Transmembrane</keyword>
<dbReference type="SMART" id="SM00554">
    <property type="entry name" value="FAS1"/>
    <property type="match status" value="2"/>
</dbReference>
<keyword evidence="6" id="KW-1185">Reference proteome</keyword>
<dbReference type="InterPro" id="IPR000782">
    <property type="entry name" value="FAS1_domain"/>
</dbReference>
<feature type="transmembrane region" description="Helical" evidence="2">
    <location>
        <begin position="347"/>
        <end position="369"/>
    </location>
</feature>
<feature type="domain" description="FAS1" evidence="4">
    <location>
        <begin position="18"/>
        <end position="165"/>
    </location>
</feature>
<dbReference type="PROSITE" id="PS50213">
    <property type="entry name" value="FAS1"/>
    <property type="match status" value="2"/>
</dbReference>
<feature type="region of interest" description="Disordered" evidence="1">
    <location>
        <begin position="312"/>
        <end position="336"/>
    </location>
</feature>
<feature type="region of interest" description="Disordered" evidence="1">
    <location>
        <begin position="376"/>
        <end position="395"/>
    </location>
</feature>
<keyword evidence="3" id="KW-0732">Signal</keyword>
<dbReference type="InterPro" id="IPR036378">
    <property type="entry name" value="FAS1_dom_sf"/>
</dbReference>
<keyword evidence="2" id="KW-1133">Transmembrane helix</keyword>
<dbReference type="SUPFAM" id="SSF82153">
    <property type="entry name" value="FAS1 domain"/>
    <property type="match status" value="2"/>
</dbReference>
<feature type="compositionally biased region" description="Pro residues" evidence="1">
    <location>
        <begin position="318"/>
        <end position="329"/>
    </location>
</feature>
<dbReference type="InterPro" id="IPR050904">
    <property type="entry name" value="Adhesion/Biosynth-related"/>
</dbReference>